<evidence type="ECO:0000256" key="6">
    <source>
        <dbReference type="ARBA" id="ARBA00022989"/>
    </source>
</evidence>
<dbReference type="InterPro" id="IPR050651">
    <property type="entry name" value="Plant_Cytochrome_P450_Monoox"/>
</dbReference>
<keyword evidence="8 11" id="KW-0408">Iron</keyword>
<sequence length="355" mass="40230">MLSFRRINEAGPNRRSEIRNMITELVSSATRKVNLYELFGKVSRNLVMRVVNGKPWEKMIIKPPAELMTICDFIPVLKWVGFRGIEKELKKLMKERDSFLKSLVDEFRESKAGTIVDDGKTKNLIEQLLDLQKAEPEYYTDEIIKGIILVMLLAGSETTARTLEWAMSNLINHPEVLAKARAEIDLHVGKGRLVDDSDLQKLSYIKCIINETLRLFPPAPLLVPHCSSKDCTIGGFHVPKGTILFVNAWAIHRDPNLWDEPIVFKPERFKNEIEGFKFMPFGIGRRACPGNNFALRNVTLLVATLIQCFDWEAAEDGLVDLTENHGAGSIIVPKDKPLEAKCRPRSSMEEILSQS</sequence>
<organism evidence="13 14">
    <name type="scientific">Chenopodium quinoa</name>
    <name type="common">Quinoa</name>
    <dbReference type="NCBI Taxonomy" id="63459"/>
    <lineage>
        <taxon>Eukaryota</taxon>
        <taxon>Viridiplantae</taxon>
        <taxon>Streptophyta</taxon>
        <taxon>Embryophyta</taxon>
        <taxon>Tracheophyta</taxon>
        <taxon>Spermatophyta</taxon>
        <taxon>Magnoliopsida</taxon>
        <taxon>eudicotyledons</taxon>
        <taxon>Gunneridae</taxon>
        <taxon>Pentapetalae</taxon>
        <taxon>Caryophyllales</taxon>
        <taxon>Chenopodiaceae</taxon>
        <taxon>Chenopodioideae</taxon>
        <taxon>Atripliceae</taxon>
        <taxon>Chenopodium</taxon>
    </lineage>
</organism>
<evidence type="ECO:0000256" key="9">
    <source>
        <dbReference type="ARBA" id="ARBA00023033"/>
    </source>
</evidence>
<accession>A0A803MA92</accession>
<evidence type="ECO:0000256" key="7">
    <source>
        <dbReference type="ARBA" id="ARBA00023002"/>
    </source>
</evidence>
<name>A0A803MA92_CHEQI</name>
<dbReference type="GO" id="GO:0005506">
    <property type="term" value="F:iron ion binding"/>
    <property type="evidence" value="ECO:0007669"/>
    <property type="project" value="InterPro"/>
</dbReference>
<dbReference type="PANTHER" id="PTHR47947:SF62">
    <property type="entry name" value="CYTOCHROME P450, FAMILY 81, SUBFAMILY D, POLYPEPTIDE 5"/>
    <property type="match status" value="1"/>
</dbReference>
<dbReference type="Proteomes" id="UP000596660">
    <property type="component" value="Unplaced"/>
</dbReference>
<keyword evidence="4" id="KW-0812">Transmembrane</keyword>
<feature type="binding site" description="axial binding residue" evidence="11">
    <location>
        <position position="288"/>
    </location>
    <ligand>
        <name>heme</name>
        <dbReference type="ChEBI" id="CHEBI:30413"/>
    </ligand>
    <ligandPart>
        <name>Fe</name>
        <dbReference type="ChEBI" id="CHEBI:18248"/>
    </ligandPart>
</feature>
<keyword evidence="6" id="KW-1133">Transmembrane helix</keyword>
<dbReference type="PROSITE" id="PS00086">
    <property type="entry name" value="CYTOCHROME_P450"/>
    <property type="match status" value="1"/>
</dbReference>
<dbReference type="PRINTS" id="PR00385">
    <property type="entry name" value="P450"/>
</dbReference>
<dbReference type="InterPro" id="IPR017972">
    <property type="entry name" value="Cyt_P450_CS"/>
</dbReference>
<evidence type="ECO:0000256" key="1">
    <source>
        <dbReference type="ARBA" id="ARBA00004167"/>
    </source>
</evidence>
<keyword evidence="3 11" id="KW-0349">Heme</keyword>
<evidence type="ECO:0000256" key="3">
    <source>
        <dbReference type="ARBA" id="ARBA00022617"/>
    </source>
</evidence>
<dbReference type="GO" id="GO:0016705">
    <property type="term" value="F:oxidoreductase activity, acting on paired donors, with incorporation or reduction of molecular oxygen"/>
    <property type="evidence" value="ECO:0007669"/>
    <property type="project" value="InterPro"/>
</dbReference>
<keyword evidence="5 11" id="KW-0479">Metal-binding</keyword>
<keyword evidence="7 12" id="KW-0560">Oxidoreductase</keyword>
<evidence type="ECO:0000313" key="14">
    <source>
        <dbReference type="Proteomes" id="UP000596660"/>
    </source>
</evidence>
<dbReference type="PRINTS" id="PR00463">
    <property type="entry name" value="EP450I"/>
</dbReference>
<dbReference type="EnsemblPlants" id="AUR62026009-RA">
    <property type="protein sequence ID" value="AUR62026009-RA:cds"/>
    <property type="gene ID" value="AUR62026009"/>
</dbReference>
<proteinExistence type="inferred from homology"/>
<keyword evidence="14" id="KW-1185">Reference proteome</keyword>
<evidence type="ECO:0000256" key="11">
    <source>
        <dbReference type="PIRSR" id="PIRSR602401-1"/>
    </source>
</evidence>
<evidence type="ECO:0000313" key="13">
    <source>
        <dbReference type="EnsemblPlants" id="AUR62026009-RA:cds"/>
    </source>
</evidence>
<comment type="subcellular location">
    <subcellularLocation>
        <location evidence="1">Membrane</location>
        <topology evidence="1">Single-pass membrane protein</topology>
    </subcellularLocation>
</comment>
<comment type="similarity">
    <text evidence="2 12">Belongs to the cytochrome P450 family.</text>
</comment>
<dbReference type="GO" id="GO:0020037">
    <property type="term" value="F:heme binding"/>
    <property type="evidence" value="ECO:0007669"/>
    <property type="project" value="InterPro"/>
</dbReference>
<evidence type="ECO:0000256" key="2">
    <source>
        <dbReference type="ARBA" id="ARBA00010617"/>
    </source>
</evidence>
<dbReference type="Gramene" id="AUR62026009-RA">
    <property type="protein sequence ID" value="AUR62026009-RA:cds"/>
    <property type="gene ID" value="AUR62026009"/>
</dbReference>
<dbReference type="InterPro" id="IPR036396">
    <property type="entry name" value="Cyt_P450_sf"/>
</dbReference>
<reference evidence="13" key="2">
    <citation type="submission" date="2021-03" db="UniProtKB">
        <authorList>
            <consortium name="EnsemblPlants"/>
        </authorList>
    </citation>
    <scope>IDENTIFICATION</scope>
</reference>
<reference evidence="13" key="1">
    <citation type="journal article" date="2017" name="Nature">
        <title>The genome of Chenopodium quinoa.</title>
        <authorList>
            <person name="Jarvis D.E."/>
            <person name="Ho Y.S."/>
            <person name="Lightfoot D.J."/>
            <person name="Schmoeckel S.M."/>
            <person name="Li B."/>
            <person name="Borm T.J.A."/>
            <person name="Ohyanagi H."/>
            <person name="Mineta K."/>
            <person name="Michell C.T."/>
            <person name="Saber N."/>
            <person name="Kharbatia N.M."/>
            <person name="Rupper R.R."/>
            <person name="Sharp A.R."/>
            <person name="Dally N."/>
            <person name="Boughton B.A."/>
            <person name="Woo Y.H."/>
            <person name="Gao G."/>
            <person name="Schijlen E.G.W.M."/>
            <person name="Guo X."/>
            <person name="Momin A.A."/>
            <person name="Negrao S."/>
            <person name="Al-Babili S."/>
            <person name="Gehring C."/>
            <person name="Roessner U."/>
            <person name="Jung C."/>
            <person name="Murphy K."/>
            <person name="Arold S.T."/>
            <person name="Gojobori T."/>
            <person name="van der Linden C.G."/>
            <person name="van Loo E.N."/>
            <person name="Jellen E.N."/>
            <person name="Maughan P.J."/>
            <person name="Tester M."/>
        </authorList>
    </citation>
    <scope>NUCLEOTIDE SEQUENCE [LARGE SCALE GENOMIC DNA]</scope>
    <source>
        <strain evidence="13">cv. PI 614886</strain>
    </source>
</reference>
<dbReference type="InterPro" id="IPR001128">
    <property type="entry name" value="Cyt_P450"/>
</dbReference>
<dbReference type="Gene3D" id="1.10.630.10">
    <property type="entry name" value="Cytochrome P450"/>
    <property type="match status" value="1"/>
</dbReference>
<protein>
    <recommendedName>
        <fullName evidence="15">Cytochrome P450</fullName>
    </recommendedName>
</protein>
<evidence type="ECO:0000256" key="8">
    <source>
        <dbReference type="ARBA" id="ARBA00023004"/>
    </source>
</evidence>
<dbReference type="GO" id="GO:0004497">
    <property type="term" value="F:monooxygenase activity"/>
    <property type="evidence" value="ECO:0007669"/>
    <property type="project" value="UniProtKB-KW"/>
</dbReference>
<comment type="cofactor">
    <cofactor evidence="11">
        <name>heme</name>
        <dbReference type="ChEBI" id="CHEBI:30413"/>
    </cofactor>
</comment>
<keyword evidence="9 12" id="KW-0503">Monooxygenase</keyword>
<dbReference type="SMR" id="A0A803MA92"/>
<dbReference type="InterPro" id="IPR002401">
    <property type="entry name" value="Cyt_P450_E_grp-I"/>
</dbReference>
<evidence type="ECO:0000256" key="4">
    <source>
        <dbReference type="ARBA" id="ARBA00022692"/>
    </source>
</evidence>
<dbReference type="SUPFAM" id="SSF48264">
    <property type="entry name" value="Cytochrome P450"/>
    <property type="match status" value="1"/>
</dbReference>
<keyword evidence="10" id="KW-0472">Membrane</keyword>
<dbReference type="OMA" id="LMTICDF"/>
<evidence type="ECO:0008006" key="15">
    <source>
        <dbReference type="Google" id="ProtNLM"/>
    </source>
</evidence>
<evidence type="ECO:0000256" key="10">
    <source>
        <dbReference type="ARBA" id="ARBA00023136"/>
    </source>
</evidence>
<dbReference type="PANTHER" id="PTHR47947">
    <property type="entry name" value="CYTOCHROME P450 82C3-RELATED"/>
    <property type="match status" value="1"/>
</dbReference>
<dbReference type="GO" id="GO:0016020">
    <property type="term" value="C:membrane"/>
    <property type="evidence" value="ECO:0007669"/>
    <property type="project" value="UniProtKB-SubCell"/>
</dbReference>
<dbReference type="AlphaFoldDB" id="A0A803MA92"/>
<evidence type="ECO:0000256" key="12">
    <source>
        <dbReference type="RuleBase" id="RU000461"/>
    </source>
</evidence>
<dbReference type="Pfam" id="PF00067">
    <property type="entry name" value="p450"/>
    <property type="match status" value="1"/>
</dbReference>
<evidence type="ECO:0000256" key="5">
    <source>
        <dbReference type="ARBA" id="ARBA00022723"/>
    </source>
</evidence>